<evidence type="ECO:0000256" key="10">
    <source>
        <dbReference type="ARBA" id="ARBA00023180"/>
    </source>
</evidence>
<dbReference type="InterPro" id="IPR002591">
    <property type="entry name" value="Phosphodiest/P_Trfase"/>
</dbReference>
<feature type="transmembrane region" description="Helical" evidence="11">
    <location>
        <begin position="494"/>
        <end position="517"/>
    </location>
</feature>
<dbReference type="Pfam" id="PF01663">
    <property type="entry name" value="Phosphodiest"/>
    <property type="match status" value="1"/>
</dbReference>
<dbReference type="PANTHER" id="PTHR23071">
    <property type="entry name" value="PHOSPHATIDYLINOSITOL GLYCAN"/>
    <property type="match status" value="1"/>
</dbReference>
<dbReference type="InterPro" id="IPR039524">
    <property type="entry name" value="PIGO/GPI13"/>
</dbReference>
<feature type="transmembrane region" description="Helical" evidence="11">
    <location>
        <begin position="661"/>
        <end position="679"/>
    </location>
</feature>
<evidence type="ECO:0000256" key="8">
    <source>
        <dbReference type="ARBA" id="ARBA00022989"/>
    </source>
</evidence>
<feature type="domain" description="GPI ethanolamine phosphate transferase 2 C-terminal" evidence="12">
    <location>
        <begin position="910"/>
        <end position="1034"/>
    </location>
</feature>
<feature type="transmembrane region" description="Helical" evidence="11">
    <location>
        <begin position="897"/>
        <end position="918"/>
    </location>
</feature>
<feature type="transmembrane region" description="Helical" evidence="11">
    <location>
        <begin position="1023"/>
        <end position="1049"/>
    </location>
</feature>
<dbReference type="InterPro" id="IPR017850">
    <property type="entry name" value="Alkaline_phosphatase_core_sf"/>
</dbReference>
<keyword evidence="4" id="KW-0337">GPI-anchor biosynthesis</keyword>
<evidence type="ECO:0000259" key="12">
    <source>
        <dbReference type="Pfam" id="PF19316"/>
    </source>
</evidence>
<keyword evidence="7" id="KW-0256">Endoplasmic reticulum</keyword>
<evidence type="ECO:0000256" key="11">
    <source>
        <dbReference type="SAM" id="Phobius"/>
    </source>
</evidence>
<dbReference type="Pfam" id="PF19316">
    <property type="entry name" value="PIGO_PIGG"/>
    <property type="match status" value="1"/>
</dbReference>
<feature type="transmembrane region" description="Helical" evidence="11">
    <location>
        <begin position="575"/>
        <end position="595"/>
    </location>
</feature>
<evidence type="ECO:0000256" key="4">
    <source>
        <dbReference type="ARBA" id="ARBA00022502"/>
    </source>
</evidence>
<feature type="transmembrane region" description="Helical" evidence="11">
    <location>
        <begin position="857"/>
        <end position="877"/>
    </location>
</feature>
<comment type="pathway">
    <text evidence="2">Glycolipid biosynthesis; glycosylphosphatidylinositol-anchor biosynthesis.</text>
</comment>
<accession>A0ABR2W4S8</accession>
<comment type="subcellular location">
    <subcellularLocation>
        <location evidence="1">Endoplasmic reticulum membrane</location>
        <topology evidence="1">Multi-pass membrane protein</topology>
    </subcellularLocation>
</comment>
<gene>
    <name evidence="13" type="primary">GPI13</name>
    <name evidence="13" type="ORF">K7432_004314</name>
</gene>
<keyword evidence="14" id="KW-1185">Reference proteome</keyword>
<feature type="transmembrane region" description="Helical" evidence="11">
    <location>
        <begin position="607"/>
        <end position="626"/>
    </location>
</feature>
<keyword evidence="10" id="KW-0325">Glycoprotein</keyword>
<feature type="transmembrane region" description="Helical" evidence="11">
    <location>
        <begin position="990"/>
        <end position="1011"/>
    </location>
</feature>
<feature type="transmembrane region" description="Helical" evidence="11">
    <location>
        <begin position="772"/>
        <end position="792"/>
    </location>
</feature>
<dbReference type="EMBL" id="JASJQH010007022">
    <property type="protein sequence ID" value="KAK9720191.1"/>
    <property type="molecule type" value="Genomic_DNA"/>
</dbReference>
<evidence type="ECO:0000256" key="1">
    <source>
        <dbReference type="ARBA" id="ARBA00004477"/>
    </source>
</evidence>
<protein>
    <submittedName>
        <fullName evidence="13">Mannose-ethanolamine phosphotransferase gpi13</fullName>
    </submittedName>
</protein>
<keyword evidence="8 11" id="KW-1133">Transmembrane helix</keyword>
<keyword evidence="9 11" id="KW-0472">Membrane</keyword>
<name>A0ABR2W4S8_9FUNG</name>
<feature type="transmembrane region" description="Helical" evidence="11">
    <location>
        <begin position="632"/>
        <end position="649"/>
    </location>
</feature>
<feature type="transmembrane region" description="Helical" evidence="11">
    <location>
        <begin position="537"/>
        <end position="555"/>
    </location>
</feature>
<feature type="transmembrane region" description="Helical" evidence="11">
    <location>
        <begin position="947"/>
        <end position="970"/>
    </location>
</feature>
<evidence type="ECO:0000256" key="7">
    <source>
        <dbReference type="ARBA" id="ARBA00022824"/>
    </source>
</evidence>
<dbReference type="Gene3D" id="3.40.720.10">
    <property type="entry name" value="Alkaline Phosphatase, subunit A"/>
    <property type="match status" value="1"/>
</dbReference>
<feature type="transmembrane region" description="Helical" evidence="11">
    <location>
        <begin position="699"/>
        <end position="720"/>
    </location>
</feature>
<organism evidence="13 14">
    <name type="scientific">Basidiobolus ranarum</name>
    <dbReference type="NCBI Taxonomy" id="34480"/>
    <lineage>
        <taxon>Eukaryota</taxon>
        <taxon>Fungi</taxon>
        <taxon>Fungi incertae sedis</taxon>
        <taxon>Zoopagomycota</taxon>
        <taxon>Entomophthoromycotina</taxon>
        <taxon>Basidiobolomycetes</taxon>
        <taxon>Basidiobolales</taxon>
        <taxon>Basidiobolaceae</taxon>
        <taxon>Basidiobolus</taxon>
    </lineage>
</organism>
<feature type="transmembrane region" description="Helical" evidence="11">
    <location>
        <begin position="31"/>
        <end position="52"/>
    </location>
</feature>
<evidence type="ECO:0000256" key="9">
    <source>
        <dbReference type="ARBA" id="ARBA00023136"/>
    </source>
</evidence>
<evidence type="ECO:0000256" key="3">
    <source>
        <dbReference type="ARBA" id="ARBA00008695"/>
    </source>
</evidence>
<evidence type="ECO:0000313" key="13">
    <source>
        <dbReference type="EMBL" id="KAK9720191.1"/>
    </source>
</evidence>
<dbReference type="CDD" id="cd16023">
    <property type="entry name" value="GPI_EPT_3"/>
    <property type="match status" value="1"/>
</dbReference>
<evidence type="ECO:0000256" key="6">
    <source>
        <dbReference type="ARBA" id="ARBA00022692"/>
    </source>
</evidence>
<reference evidence="13 14" key="1">
    <citation type="submission" date="2023-04" db="EMBL/GenBank/DDBJ databases">
        <title>Genome of Basidiobolus ranarum AG-B5.</title>
        <authorList>
            <person name="Stajich J.E."/>
            <person name="Carter-House D."/>
            <person name="Gryganskyi A."/>
        </authorList>
    </citation>
    <scope>NUCLEOTIDE SEQUENCE [LARGE SCALE GENOMIC DNA]</scope>
    <source>
        <strain evidence="13 14">AG-B5</strain>
    </source>
</reference>
<dbReference type="PANTHER" id="PTHR23071:SF1">
    <property type="entry name" value="GPI ETHANOLAMINE PHOSPHATE TRANSFERASE 3"/>
    <property type="match status" value="1"/>
</dbReference>
<dbReference type="Proteomes" id="UP001479436">
    <property type="component" value="Unassembled WGS sequence"/>
</dbReference>
<keyword evidence="6 11" id="KW-0812">Transmembrane</keyword>
<feature type="transmembrane region" description="Helical" evidence="11">
    <location>
        <begin position="831"/>
        <end position="850"/>
    </location>
</feature>
<sequence length="1065" mass="119027">MNTKAANTNDIGSSLTQKAPTEPLIKIYKKYILVVILCIWILLTNIGGIYLFTRGFLLSRKVLDNQSECEVTPLAGRSPAYVNAGSDACWHKPTFKKAVVIVIDALRFDFAVYNETNSEPAYYQNKLPIIEKYLKEQPENSFLFQYIADPPTSTLQRLQALTTGSLPTFIDVGNNFAGSAVLEDNLMDQLKKQGKRITFMGDDTWVTIFPEVFRPNHTFPFPSFNVFDLHTVDNGILSRLEDTINGDEWDVLIAHFLGVDHCGHRFGPNHPSMSQKLTEMNQMIETTLNQIDDETVVLIMGDHGMDAKGDHGGDSPLEVQSTLFVHSRKERNSARQRQLLNEVHGALKSLDDHDRDWESYTKESDGAHRTIPQIDFVPTLSFLLGIPVPFNNLGAVIPELFIHTDDGSVGSGLKNLLQITRVNAHQVYQYVHEYARFSAAFSAEVLSTLDSLFDQAEVAFANLGDDEIDSSNFQNVFVLYNQFLRYTLKACRHIWAQFDLTLISIGIGVLLAGVLCIFMQLRRNTKRTIFDVQSSTLINIGFGAFAGLFLGAAGFLKSVPFLATDLDISNADYSLMGTCFGSICGYLFDLITAGFPVHLNIPTSGTFIGIVFAVMQCLFYTSNSFIVQEDKIILGLLQTFGAIVLIRALSISNIEARLRLIFFAVTFLIINRITGYSTICREEQAPYCVPTFYSETTSTVSSPLVIAVHFAFSVLIPFVFKDVYSRTKNFNDVAVIWLNYGLRCGLLISSTYWALDTTETTSNTNYGMLKQLTIRFGFGIALIVGMSCWYTNPVCVDVKVFNTPGESSAQNKPDVIQKPNRTVVVYGYSNAYGSAYFLFVTIVYLFLVLVQKPMGGIMLGLAMVQIICTLEMFDVVRDHGLLSKKSRTPQQEMSHPLPYPGFLEACVFGLLGLFYYYATGHQATLASIQWSTALIGLSEANYLISPILVFCNTFASPILFSIAVPLVVFWKVPPNRSNNLPFFGTLGRLVFQNYLYMSLTTLVMVISVAGFRRHLMVWKVFAPRFMLAGVTLITCEALLVVVGLIFIGYKTLNEVRSFFGLRNYQ</sequence>
<dbReference type="SUPFAM" id="SSF53649">
    <property type="entry name" value="Alkaline phosphatase-like"/>
    <property type="match status" value="1"/>
</dbReference>
<evidence type="ECO:0000256" key="5">
    <source>
        <dbReference type="ARBA" id="ARBA00022679"/>
    </source>
</evidence>
<keyword evidence="5" id="KW-0808">Transferase</keyword>
<dbReference type="InterPro" id="IPR045687">
    <property type="entry name" value="PIGG/GPI7_C"/>
</dbReference>
<comment type="similarity">
    <text evidence="3">Belongs to the PIGG/PIGN/PIGO family. PIGO subfamily.</text>
</comment>
<comment type="caution">
    <text evidence="13">The sequence shown here is derived from an EMBL/GenBank/DDBJ whole genome shotgun (WGS) entry which is preliminary data.</text>
</comment>
<evidence type="ECO:0000256" key="2">
    <source>
        <dbReference type="ARBA" id="ARBA00004687"/>
    </source>
</evidence>
<proteinExistence type="inferred from homology"/>
<dbReference type="InterPro" id="IPR037675">
    <property type="entry name" value="PIG-O_N"/>
</dbReference>
<evidence type="ECO:0000313" key="14">
    <source>
        <dbReference type="Proteomes" id="UP001479436"/>
    </source>
</evidence>